<dbReference type="CDD" id="cd06587">
    <property type="entry name" value="VOC"/>
    <property type="match status" value="1"/>
</dbReference>
<dbReference type="EMBL" id="CADCUB010000020">
    <property type="protein sequence ID" value="CAA9309144.1"/>
    <property type="molecule type" value="Genomic_DNA"/>
</dbReference>
<name>A0A6J4KQN2_9ACTN</name>
<dbReference type="SUPFAM" id="SSF54593">
    <property type="entry name" value="Glyoxalase/Bleomycin resistance protein/Dihydroxybiphenyl dioxygenase"/>
    <property type="match status" value="1"/>
</dbReference>
<proteinExistence type="predicted"/>
<dbReference type="Pfam" id="PF00903">
    <property type="entry name" value="Glyoxalase"/>
    <property type="match status" value="1"/>
</dbReference>
<dbReference type="InterPro" id="IPR037523">
    <property type="entry name" value="VOC_core"/>
</dbReference>
<protein>
    <recommendedName>
        <fullName evidence="2">VOC domain-containing protein</fullName>
    </recommendedName>
</protein>
<feature type="region of interest" description="Disordered" evidence="1">
    <location>
        <begin position="93"/>
        <end position="129"/>
    </location>
</feature>
<dbReference type="InterPro" id="IPR004360">
    <property type="entry name" value="Glyas_Fos-R_dOase_dom"/>
</dbReference>
<feature type="domain" description="VOC" evidence="2">
    <location>
        <begin position="4"/>
        <end position="121"/>
    </location>
</feature>
<dbReference type="AlphaFoldDB" id="A0A6J4KQN2"/>
<sequence>MTVTGPDLALQVRDLERSASSYETHLGLRRVPTSPPGAVLFATEPVAFAVREPLPGVDLDAASPRPGTGVALWQHADDAEALRDALSAADVPIPAAPVDGPFGRTSSFSDPDGNVITIHDGRHATSSRP</sequence>
<dbReference type="Gene3D" id="3.10.180.10">
    <property type="entry name" value="2,3-Dihydroxybiphenyl 1,2-Dioxygenase, domain 1"/>
    <property type="match status" value="1"/>
</dbReference>
<gene>
    <name evidence="3" type="ORF">AVDCRST_MAG07-344</name>
</gene>
<dbReference type="InterPro" id="IPR029068">
    <property type="entry name" value="Glyas_Bleomycin-R_OHBP_Dase"/>
</dbReference>
<evidence type="ECO:0000313" key="3">
    <source>
        <dbReference type="EMBL" id="CAA9309144.1"/>
    </source>
</evidence>
<evidence type="ECO:0000259" key="2">
    <source>
        <dbReference type="PROSITE" id="PS51819"/>
    </source>
</evidence>
<reference evidence="3" key="1">
    <citation type="submission" date="2020-02" db="EMBL/GenBank/DDBJ databases">
        <authorList>
            <person name="Meier V. D."/>
        </authorList>
    </citation>
    <scope>NUCLEOTIDE SEQUENCE</scope>
    <source>
        <strain evidence="3">AVDCRST_MAG07</strain>
    </source>
</reference>
<dbReference type="PROSITE" id="PS51819">
    <property type="entry name" value="VOC"/>
    <property type="match status" value="1"/>
</dbReference>
<accession>A0A6J4KQN2</accession>
<organism evidence="3">
    <name type="scientific">uncultured Frankineae bacterium</name>
    <dbReference type="NCBI Taxonomy" id="437475"/>
    <lineage>
        <taxon>Bacteria</taxon>
        <taxon>Bacillati</taxon>
        <taxon>Actinomycetota</taxon>
        <taxon>Actinomycetes</taxon>
        <taxon>Frankiales</taxon>
        <taxon>environmental samples</taxon>
    </lineage>
</organism>
<evidence type="ECO:0000256" key="1">
    <source>
        <dbReference type="SAM" id="MobiDB-lite"/>
    </source>
</evidence>